<accession>A0A154P0Q7</accession>
<evidence type="ECO:0000313" key="2">
    <source>
        <dbReference type="Proteomes" id="UP000076502"/>
    </source>
</evidence>
<dbReference type="EMBL" id="KQ434793">
    <property type="protein sequence ID" value="KZC05505.1"/>
    <property type="molecule type" value="Genomic_DNA"/>
</dbReference>
<name>A0A154P0Q7_DUFNO</name>
<protein>
    <submittedName>
        <fullName evidence="1">Uncharacterized protein</fullName>
    </submittedName>
</protein>
<dbReference type="Proteomes" id="UP000076502">
    <property type="component" value="Unassembled WGS sequence"/>
</dbReference>
<gene>
    <name evidence="1" type="ORF">WN55_06988</name>
</gene>
<dbReference type="AlphaFoldDB" id="A0A154P0Q7"/>
<keyword evidence="2" id="KW-1185">Reference proteome</keyword>
<reference evidence="1 2" key="1">
    <citation type="submission" date="2015-07" db="EMBL/GenBank/DDBJ databases">
        <title>The genome of Dufourea novaeangliae.</title>
        <authorList>
            <person name="Pan H."/>
            <person name="Kapheim K."/>
        </authorList>
    </citation>
    <scope>NUCLEOTIDE SEQUENCE [LARGE SCALE GENOMIC DNA]</scope>
    <source>
        <strain evidence="1">0120121106</strain>
        <tissue evidence="1">Whole body</tissue>
    </source>
</reference>
<evidence type="ECO:0000313" key="1">
    <source>
        <dbReference type="EMBL" id="KZC05505.1"/>
    </source>
</evidence>
<organism evidence="1 2">
    <name type="scientific">Dufourea novaeangliae</name>
    <name type="common">Sweat bee</name>
    <dbReference type="NCBI Taxonomy" id="178035"/>
    <lineage>
        <taxon>Eukaryota</taxon>
        <taxon>Metazoa</taxon>
        <taxon>Ecdysozoa</taxon>
        <taxon>Arthropoda</taxon>
        <taxon>Hexapoda</taxon>
        <taxon>Insecta</taxon>
        <taxon>Pterygota</taxon>
        <taxon>Neoptera</taxon>
        <taxon>Endopterygota</taxon>
        <taxon>Hymenoptera</taxon>
        <taxon>Apocrita</taxon>
        <taxon>Aculeata</taxon>
        <taxon>Apoidea</taxon>
        <taxon>Anthophila</taxon>
        <taxon>Halictidae</taxon>
        <taxon>Rophitinae</taxon>
        <taxon>Dufourea</taxon>
    </lineage>
</organism>
<proteinExistence type="predicted"/>
<sequence length="93" mass="10140">MVSAASILHASRVRSFIFSGVVVGSQYTISFNVSPRKWSSRLAALDLVNVVATEILCYDRSIDWRIVCPAPGLLHVHNIGATIMLVPDVCVDI</sequence>